<evidence type="ECO:0000313" key="2">
    <source>
        <dbReference type="Proteomes" id="UP000001940"/>
    </source>
</evidence>
<dbReference type="Bgee" id="WBGene00206384">
    <property type="expression patterns" value="Expressed in pharyngeal muscle cell (C elegans) and 2 other cell types or tissues"/>
</dbReference>
<keyword evidence="2" id="KW-1185">Reference proteome</keyword>
<organism evidence="1 2">
    <name type="scientific">Caenorhabditis elegans</name>
    <dbReference type="NCBI Taxonomy" id="6239"/>
    <lineage>
        <taxon>Eukaryota</taxon>
        <taxon>Metazoa</taxon>
        <taxon>Ecdysozoa</taxon>
        <taxon>Nematoda</taxon>
        <taxon>Chromadorea</taxon>
        <taxon>Rhabditida</taxon>
        <taxon>Rhabditina</taxon>
        <taxon>Rhabditomorpha</taxon>
        <taxon>Rhabditoidea</taxon>
        <taxon>Rhabditidae</taxon>
        <taxon>Peloderinae</taxon>
        <taxon>Caenorhabditis</taxon>
    </lineage>
</organism>
<dbReference type="EMBL" id="BX284606">
    <property type="protein sequence ID" value="CCD68282.1"/>
    <property type="molecule type" value="Genomic_DNA"/>
</dbReference>
<sequence>MANANWSVQIGQCKMANANWSMQNGQWSVQSGVSALENQQLWHAISYKCAQFDK</sequence>
<dbReference type="AlphaFoldDB" id="E9P849"/>
<dbReference type="PaxDb" id="6239-D1005.10"/>
<protein>
    <submittedName>
        <fullName evidence="1">C-type lectin domain-containing protein</fullName>
    </submittedName>
</protein>
<evidence type="ECO:0000313" key="3">
    <source>
        <dbReference type="WormBase" id="D1005.10"/>
    </source>
</evidence>
<dbReference type="WormBase" id="D1005.10">
    <property type="protein sequence ID" value="CE45801"/>
    <property type="gene ID" value="WBGene00206384"/>
</dbReference>
<dbReference type="Proteomes" id="UP000001940">
    <property type="component" value="Chromosome X"/>
</dbReference>
<name>E9P849_CAEEL</name>
<accession>E9P849</accession>
<gene>
    <name evidence="1" type="ORF">CELE_D1005.10</name>
    <name evidence="1 3" type="ORF">D1005.10</name>
</gene>
<evidence type="ECO:0000313" key="1">
    <source>
        <dbReference type="EMBL" id="CCD68282.1"/>
    </source>
</evidence>
<dbReference type="HOGENOM" id="CLU_3052343_0_0_1"/>
<proteinExistence type="predicted"/>
<reference evidence="1 2" key="1">
    <citation type="journal article" date="1998" name="Science">
        <title>Genome sequence of the nematode C. elegans: a platform for investigating biology.</title>
        <authorList>
            <consortium name="The C. elegans sequencing consortium"/>
            <person name="Sulson J.E."/>
            <person name="Waterston R."/>
        </authorList>
    </citation>
    <scope>NUCLEOTIDE SEQUENCE [LARGE SCALE GENOMIC DNA]</scope>
    <source>
        <strain evidence="1 2">Bristol N2</strain>
    </source>
</reference>
<dbReference type="InParanoid" id="E9P849"/>
<dbReference type="AGR" id="WB:WBGene00206384"/>